<evidence type="ECO:0000256" key="2">
    <source>
        <dbReference type="SAM" id="Phobius"/>
    </source>
</evidence>
<sequence>MKKTDRDGDTVYTSDNTANCCGFMSTFFEETAPTMPKILRGAQDSSSNLTSGNNFIWAKDDSSKSTNSVGSNATDFSNSEQVSNKWPFQFLNDDLDYGDKITTDGKTVKATNSFEMRRVSFVPNPEIMDVQSSGKKRYLIGSIILAIIAATCALYGQMKRSEPFLSESKSESFVGSARLIGIKHMIIASNLTKEESFEDPNSVQNSALLWLAEMDPMQMPLDDPLILQRYALATLFFTLPRLDEGMANFSKWLTGRPVCEWEGISCATQSNSKVTDITSITVHLYQEVLDGIGVMPLPKELFLSFRGLKHLDLRGVGFTAIPQEVGDLLNLETLLLGGNKFTGGLPDLSKLANLKILGLQDNLFTGNIPDGIWSLKKLEAIYLDGNHLTGTVSLNIQNLRNLSDLRLRDNRLSGDIEFLEGMNELRVCYLDHNQFEGNIPANIASLKHLKSMTLNNNKLSATIPFGIQKLVHLEHFIASQNALTGPLPFDFKELPKLNHLWLAGNDALTGLIPMNLCSTVNITVDCETIYCPCCKQCTN</sequence>
<dbReference type="PANTHER" id="PTHR48004:SF59">
    <property type="entry name" value="LEUCINE-RICH REPEAT-CONTAINING N-TERMINAL PLANT-TYPE DOMAIN-CONTAINING PROTEIN"/>
    <property type="match status" value="1"/>
</dbReference>
<dbReference type="InterPro" id="IPR001611">
    <property type="entry name" value="Leu-rich_rpt"/>
</dbReference>
<keyword evidence="2" id="KW-0812">Transmembrane</keyword>
<evidence type="ECO:0000256" key="1">
    <source>
        <dbReference type="ARBA" id="ARBA00022737"/>
    </source>
</evidence>
<keyword evidence="2" id="KW-1133">Transmembrane helix</keyword>
<dbReference type="InterPro" id="IPR032675">
    <property type="entry name" value="LRR_dom_sf"/>
</dbReference>
<dbReference type="Gene3D" id="3.80.10.10">
    <property type="entry name" value="Ribonuclease Inhibitor"/>
    <property type="match status" value="2"/>
</dbReference>
<keyword evidence="4" id="KW-1185">Reference proteome</keyword>
<dbReference type="Pfam" id="PF00560">
    <property type="entry name" value="LRR_1"/>
    <property type="match status" value="2"/>
</dbReference>
<dbReference type="Proteomes" id="UP001054902">
    <property type="component" value="Unassembled WGS sequence"/>
</dbReference>
<evidence type="ECO:0000313" key="4">
    <source>
        <dbReference type="Proteomes" id="UP001054902"/>
    </source>
</evidence>
<dbReference type="PANTHER" id="PTHR48004">
    <property type="entry name" value="OS01G0149700 PROTEIN"/>
    <property type="match status" value="1"/>
</dbReference>
<dbReference type="AlphaFoldDB" id="A0AAD3H823"/>
<dbReference type="FunFam" id="3.80.10.10:FF:000383">
    <property type="entry name" value="Leucine-rich repeat receptor protein kinase EMS1"/>
    <property type="match status" value="1"/>
</dbReference>
<gene>
    <name evidence="3" type="ORF">CTEN210_09909</name>
</gene>
<comment type="caution">
    <text evidence="3">The sequence shown here is derived from an EMBL/GenBank/DDBJ whole genome shotgun (WGS) entry which is preliminary data.</text>
</comment>
<name>A0AAD3H823_9STRA</name>
<organism evidence="3 4">
    <name type="scientific">Chaetoceros tenuissimus</name>
    <dbReference type="NCBI Taxonomy" id="426638"/>
    <lineage>
        <taxon>Eukaryota</taxon>
        <taxon>Sar</taxon>
        <taxon>Stramenopiles</taxon>
        <taxon>Ochrophyta</taxon>
        <taxon>Bacillariophyta</taxon>
        <taxon>Coscinodiscophyceae</taxon>
        <taxon>Chaetocerotophycidae</taxon>
        <taxon>Chaetocerotales</taxon>
        <taxon>Chaetocerotaceae</taxon>
        <taxon>Chaetoceros</taxon>
    </lineage>
</organism>
<protein>
    <submittedName>
        <fullName evidence="3">RNI-like protein</fullName>
    </submittedName>
</protein>
<dbReference type="EMBL" id="BLLK01000047">
    <property type="protein sequence ID" value="GFH53433.1"/>
    <property type="molecule type" value="Genomic_DNA"/>
</dbReference>
<proteinExistence type="predicted"/>
<accession>A0AAD3H823</accession>
<keyword evidence="2" id="KW-0472">Membrane</keyword>
<dbReference type="SUPFAM" id="SSF52058">
    <property type="entry name" value="L domain-like"/>
    <property type="match status" value="1"/>
</dbReference>
<dbReference type="InterPro" id="IPR052941">
    <property type="entry name" value="StomDev_PlantInt_Reg"/>
</dbReference>
<keyword evidence="1" id="KW-0677">Repeat</keyword>
<evidence type="ECO:0000313" key="3">
    <source>
        <dbReference type="EMBL" id="GFH53433.1"/>
    </source>
</evidence>
<reference evidence="3 4" key="1">
    <citation type="journal article" date="2021" name="Sci. Rep.">
        <title>The genome of the diatom Chaetoceros tenuissimus carries an ancient integrated fragment of an extant virus.</title>
        <authorList>
            <person name="Hongo Y."/>
            <person name="Kimura K."/>
            <person name="Takaki Y."/>
            <person name="Yoshida Y."/>
            <person name="Baba S."/>
            <person name="Kobayashi G."/>
            <person name="Nagasaki K."/>
            <person name="Hano T."/>
            <person name="Tomaru Y."/>
        </authorList>
    </citation>
    <scope>NUCLEOTIDE SEQUENCE [LARGE SCALE GENOMIC DNA]</scope>
    <source>
        <strain evidence="3 4">NIES-3715</strain>
    </source>
</reference>
<feature type="transmembrane region" description="Helical" evidence="2">
    <location>
        <begin position="138"/>
        <end position="158"/>
    </location>
</feature>